<dbReference type="EMBL" id="FNLO01000005">
    <property type="protein sequence ID" value="SDV48663.1"/>
    <property type="molecule type" value="Genomic_DNA"/>
</dbReference>
<protein>
    <submittedName>
        <fullName evidence="1">PGDYG protein</fullName>
    </submittedName>
</protein>
<reference evidence="2" key="1">
    <citation type="submission" date="2016-09" db="EMBL/GenBank/DDBJ databases">
        <authorList>
            <person name="Varghese N."/>
            <person name="Submissions S."/>
        </authorList>
    </citation>
    <scope>NUCLEOTIDE SEQUENCE [LARGE SCALE GENOMIC DNA]</scope>
    <source>
        <strain evidence="2">JS23</strain>
    </source>
</reference>
<dbReference type="STRING" id="1770053.SAMN05216551_105278"/>
<gene>
    <name evidence="1" type="ORF">SAMN05216551_105278</name>
</gene>
<dbReference type="AlphaFoldDB" id="A0A1H2PPL3"/>
<dbReference type="Pfam" id="PF14083">
    <property type="entry name" value="PGDYG"/>
    <property type="match status" value="1"/>
</dbReference>
<name>A0A1H2PPL3_9BURK</name>
<organism evidence="1 2">
    <name type="scientific">Chitinasiproducens palmae</name>
    <dbReference type="NCBI Taxonomy" id="1770053"/>
    <lineage>
        <taxon>Bacteria</taxon>
        <taxon>Pseudomonadati</taxon>
        <taxon>Pseudomonadota</taxon>
        <taxon>Betaproteobacteria</taxon>
        <taxon>Burkholderiales</taxon>
        <taxon>Burkholderiaceae</taxon>
        <taxon>Chitinasiproducens</taxon>
    </lineage>
</organism>
<keyword evidence="2" id="KW-1185">Reference proteome</keyword>
<dbReference type="RefSeq" id="WP_091907923.1">
    <property type="nucleotide sequence ID" value="NZ_FNLO01000005.1"/>
</dbReference>
<dbReference type="Proteomes" id="UP000243719">
    <property type="component" value="Unassembled WGS sequence"/>
</dbReference>
<accession>A0A1H2PPL3</accession>
<proteinExistence type="predicted"/>
<evidence type="ECO:0000313" key="1">
    <source>
        <dbReference type="EMBL" id="SDV48663.1"/>
    </source>
</evidence>
<dbReference type="OrthoDB" id="8967783at2"/>
<sequence length="142" mass="15643">MHFEDIDLRADPAARPYVKDEVVEVSFATGDGALDSLEGANRYAPGDALLRSASGECWVVSRDRFDAKYFPADSETVEGAPGRYRNRPSQILAKRIDVAFSVRRSAGSDVLEGVPGDWLVQYAPGDYGLVQQARFARVYRLA</sequence>
<dbReference type="InterPro" id="IPR025688">
    <property type="entry name" value="PGDYG_prot"/>
</dbReference>
<evidence type="ECO:0000313" key="2">
    <source>
        <dbReference type="Proteomes" id="UP000243719"/>
    </source>
</evidence>